<organism evidence="10 11">
    <name type="scientific">Candidatus Viadribacter manganicus</name>
    <dbReference type="NCBI Taxonomy" id="1759059"/>
    <lineage>
        <taxon>Bacteria</taxon>
        <taxon>Pseudomonadati</taxon>
        <taxon>Pseudomonadota</taxon>
        <taxon>Alphaproteobacteria</taxon>
        <taxon>Hyphomonadales</taxon>
        <taxon>Hyphomonadaceae</taxon>
        <taxon>Candidatus Viadribacter</taxon>
    </lineage>
</organism>
<feature type="transmembrane region" description="Helical" evidence="8">
    <location>
        <begin position="128"/>
        <end position="152"/>
    </location>
</feature>
<dbReference type="STRING" id="1759059.ATE48_17330"/>
<evidence type="ECO:0000259" key="9">
    <source>
        <dbReference type="PROSITE" id="PS50928"/>
    </source>
</evidence>
<proteinExistence type="inferred from homology"/>
<keyword evidence="2 8" id="KW-0813">Transport</keyword>
<dbReference type="PANTHER" id="PTHR43357">
    <property type="entry name" value="INNER MEMBRANE ABC TRANSPORTER PERMEASE PROTEIN YDCV"/>
    <property type="match status" value="1"/>
</dbReference>
<evidence type="ECO:0000256" key="2">
    <source>
        <dbReference type="ARBA" id="ARBA00022448"/>
    </source>
</evidence>
<dbReference type="InterPro" id="IPR035906">
    <property type="entry name" value="MetI-like_sf"/>
</dbReference>
<dbReference type="KEGG" id="cbot:ATE48_17330"/>
<keyword evidence="7 8" id="KW-0472">Membrane</keyword>
<feature type="transmembrane region" description="Helical" evidence="8">
    <location>
        <begin position="319"/>
        <end position="339"/>
    </location>
</feature>
<evidence type="ECO:0000256" key="8">
    <source>
        <dbReference type="RuleBase" id="RU363032"/>
    </source>
</evidence>
<feature type="transmembrane region" description="Helical" evidence="8">
    <location>
        <begin position="219"/>
        <end position="246"/>
    </location>
</feature>
<feature type="transmembrane region" description="Helical" evidence="8">
    <location>
        <begin position="96"/>
        <end position="116"/>
    </location>
</feature>
<feature type="transmembrane region" description="Helical" evidence="8">
    <location>
        <begin position="490"/>
        <end position="512"/>
    </location>
</feature>
<keyword evidence="11" id="KW-1185">Reference proteome</keyword>
<dbReference type="EMBL" id="CP013244">
    <property type="protein sequence ID" value="ANP47539.1"/>
    <property type="molecule type" value="Genomic_DNA"/>
</dbReference>
<feature type="domain" description="ABC transmembrane type-1" evidence="9">
    <location>
        <begin position="58"/>
        <end position="247"/>
    </location>
</feature>
<dbReference type="GO" id="GO:0055085">
    <property type="term" value="P:transmembrane transport"/>
    <property type="evidence" value="ECO:0007669"/>
    <property type="project" value="InterPro"/>
</dbReference>
<dbReference type="Proteomes" id="UP000092498">
    <property type="component" value="Chromosome"/>
</dbReference>
<protein>
    <recommendedName>
        <fullName evidence="9">ABC transmembrane type-1 domain-containing protein</fullName>
    </recommendedName>
</protein>
<dbReference type="RefSeq" id="WP_066773775.1">
    <property type="nucleotide sequence ID" value="NZ_CP013244.1"/>
</dbReference>
<dbReference type="PROSITE" id="PS50928">
    <property type="entry name" value="ABC_TM1"/>
    <property type="match status" value="2"/>
</dbReference>
<dbReference type="Gene3D" id="1.10.3720.10">
    <property type="entry name" value="MetI-like"/>
    <property type="match status" value="2"/>
</dbReference>
<feature type="transmembrane region" description="Helical" evidence="8">
    <location>
        <begin position="351"/>
        <end position="375"/>
    </location>
</feature>
<feature type="transmembrane region" description="Helical" evidence="8">
    <location>
        <begin position="173"/>
        <end position="199"/>
    </location>
</feature>
<feature type="transmembrane region" description="Helical" evidence="8">
    <location>
        <begin position="274"/>
        <end position="299"/>
    </location>
</feature>
<feature type="transmembrane region" description="Helical" evidence="8">
    <location>
        <begin position="61"/>
        <end position="84"/>
    </location>
</feature>
<keyword evidence="3" id="KW-1003">Cell membrane</keyword>
<keyword evidence="4" id="KW-0997">Cell inner membrane</keyword>
<evidence type="ECO:0000256" key="3">
    <source>
        <dbReference type="ARBA" id="ARBA00022475"/>
    </source>
</evidence>
<keyword evidence="5 8" id="KW-0812">Transmembrane</keyword>
<reference evidence="10 11" key="1">
    <citation type="submission" date="2015-11" db="EMBL/GenBank/DDBJ databases">
        <title>Whole-Genome Sequence of Candidatus Oderbacter manganicum from the National Park Lower Oder Valley, Germany.</title>
        <authorList>
            <person name="Braun B."/>
            <person name="Liere K."/>
            <person name="Szewzyk U."/>
        </authorList>
    </citation>
    <scope>NUCLEOTIDE SEQUENCE [LARGE SCALE GENOMIC DNA]</scope>
    <source>
        <strain evidence="10 11">OTSz_A_272</strain>
    </source>
</reference>
<dbReference type="InParanoid" id="A0A1B1ALU5"/>
<evidence type="ECO:0000256" key="1">
    <source>
        <dbReference type="ARBA" id="ARBA00004429"/>
    </source>
</evidence>
<name>A0A1B1ALU5_9PROT</name>
<sequence length="524" mass="53707">MSLAATPARSDAPRLDGVALAAAVATLVCAAPAIAVIALSLTQESEASFGGALIREGAIGTFSLVLAGGTGAVVFGALAAWLVTLCKFPGRALFEWLLVVPLAAPSYILAYAYASMTWAGGSPLPVQGYWGAAFIYAVGLYPYVYLAARAAFASQSACALEAARMLGASPLRVFWRVALPLARPGIAAGAALACMEIAADYGAAQHFGLSTLSTAVFRAWYAHGAPALALQISAVLLVAAMVFLFVERSARGRAAYTGGSSRWRPLPRYELNPIVGVLASAFCGALIVFGAALPLLWLGRLAILHADVADIVGPFVNSIVLSSAGALLTLALAAAIAVATRRAKSWGNVPIFAAGMGYAAPGAVVALGALSLFALARDAGWVGGLGATLSLAALFWTYAARFASAGVGPIDAGLARLSKGLDASARTLGAGPWRRFAEIDLPIAAPSLAAAALILFVEILKELPATLILRPFNFDTLAVKAYSYASDERLLQAAAPALLIFLAGLAPIIVLARNIERGRAGVAS</sequence>
<feature type="domain" description="ABC transmembrane type-1" evidence="9">
    <location>
        <begin position="315"/>
        <end position="511"/>
    </location>
</feature>
<evidence type="ECO:0000313" key="10">
    <source>
        <dbReference type="EMBL" id="ANP47539.1"/>
    </source>
</evidence>
<comment type="subcellular location">
    <subcellularLocation>
        <location evidence="1">Cell inner membrane</location>
        <topology evidence="1">Multi-pass membrane protein</topology>
    </subcellularLocation>
    <subcellularLocation>
        <location evidence="8">Cell membrane</location>
        <topology evidence="8">Multi-pass membrane protein</topology>
    </subcellularLocation>
</comment>
<evidence type="ECO:0000256" key="5">
    <source>
        <dbReference type="ARBA" id="ARBA00022692"/>
    </source>
</evidence>
<evidence type="ECO:0000256" key="6">
    <source>
        <dbReference type="ARBA" id="ARBA00022989"/>
    </source>
</evidence>
<evidence type="ECO:0000256" key="4">
    <source>
        <dbReference type="ARBA" id="ARBA00022519"/>
    </source>
</evidence>
<dbReference type="SUPFAM" id="SSF161098">
    <property type="entry name" value="MetI-like"/>
    <property type="match status" value="2"/>
</dbReference>
<feature type="transmembrane region" description="Helical" evidence="8">
    <location>
        <begin position="18"/>
        <end position="41"/>
    </location>
</feature>
<dbReference type="GO" id="GO:0005886">
    <property type="term" value="C:plasma membrane"/>
    <property type="evidence" value="ECO:0007669"/>
    <property type="project" value="UniProtKB-SubCell"/>
</dbReference>
<feature type="transmembrane region" description="Helical" evidence="8">
    <location>
        <begin position="381"/>
        <end position="399"/>
    </location>
</feature>
<dbReference type="Pfam" id="PF00528">
    <property type="entry name" value="BPD_transp_1"/>
    <property type="match status" value="1"/>
</dbReference>
<gene>
    <name evidence="10" type="ORF">ATE48_17330</name>
</gene>
<dbReference type="AlphaFoldDB" id="A0A1B1ALU5"/>
<accession>A0A1B1ALU5</accession>
<evidence type="ECO:0000313" key="11">
    <source>
        <dbReference type="Proteomes" id="UP000092498"/>
    </source>
</evidence>
<dbReference type="PANTHER" id="PTHR43357:SF3">
    <property type="entry name" value="FE(3+)-TRANSPORT SYSTEM PERMEASE PROTEIN FBPB 2"/>
    <property type="match status" value="1"/>
</dbReference>
<dbReference type="InterPro" id="IPR000515">
    <property type="entry name" value="MetI-like"/>
</dbReference>
<comment type="similarity">
    <text evidence="8">Belongs to the binding-protein-dependent transport system permease family.</text>
</comment>
<keyword evidence="6 8" id="KW-1133">Transmembrane helix</keyword>
<feature type="transmembrane region" description="Helical" evidence="8">
    <location>
        <begin position="441"/>
        <end position="460"/>
    </location>
</feature>
<dbReference type="CDD" id="cd06261">
    <property type="entry name" value="TM_PBP2"/>
    <property type="match status" value="1"/>
</dbReference>
<evidence type="ECO:0000256" key="7">
    <source>
        <dbReference type="ARBA" id="ARBA00023136"/>
    </source>
</evidence>